<reference evidence="1 2" key="1">
    <citation type="submission" date="2024-03" db="EMBL/GenBank/DDBJ databases">
        <authorList>
            <person name="Martinez-Hernandez J."/>
        </authorList>
    </citation>
    <scope>NUCLEOTIDE SEQUENCE [LARGE SCALE GENOMIC DNA]</scope>
</reference>
<gene>
    <name evidence="1" type="ORF">LLUT_LOCUS26206</name>
</gene>
<dbReference type="EMBL" id="CAXHTB010000018">
    <property type="protein sequence ID" value="CAL0325146.1"/>
    <property type="molecule type" value="Genomic_DNA"/>
</dbReference>
<protein>
    <submittedName>
        <fullName evidence="1">Uncharacterized protein</fullName>
    </submittedName>
</protein>
<name>A0AAV1XU07_LUPLU</name>
<evidence type="ECO:0000313" key="1">
    <source>
        <dbReference type="EMBL" id="CAL0325146.1"/>
    </source>
</evidence>
<comment type="caution">
    <text evidence="1">The sequence shown here is derived from an EMBL/GenBank/DDBJ whole genome shotgun (WGS) entry which is preliminary data.</text>
</comment>
<organism evidence="1 2">
    <name type="scientific">Lupinus luteus</name>
    <name type="common">European yellow lupine</name>
    <dbReference type="NCBI Taxonomy" id="3873"/>
    <lineage>
        <taxon>Eukaryota</taxon>
        <taxon>Viridiplantae</taxon>
        <taxon>Streptophyta</taxon>
        <taxon>Embryophyta</taxon>
        <taxon>Tracheophyta</taxon>
        <taxon>Spermatophyta</taxon>
        <taxon>Magnoliopsida</taxon>
        <taxon>eudicotyledons</taxon>
        <taxon>Gunneridae</taxon>
        <taxon>Pentapetalae</taxon>
        <taxon>rosids</taxon>
        <taxon>fabids</taxon>
        <taxon>Fabales</taxon>
        <taxon>Fabaceae</taxon>
        <taxon>Papilionoideae</taxon>
        <taxon>50 kb inversion clade</taxon>
        <taxon>genistoids sensu lato</taxon>
        <taxon>core genistoids</taxon>
        <taxon>Genisteae</taxon>
        <taxon>Lupinus</taxon>
    </lineage>
</organism>
<accession>A0AAV1XU07</accession>
<dbReference type="Proteomes" id="UP001497480">
    <property type="component" value="Unassembled WGS sequence"/>
</dbReference>
<evidence type="ECO:0000313" key="2">
    <source>
        <dbReference type="Proteomes" id="UP001497480"/>
    </source>
</evidence>
<sequence>MPTGIALVIDPEGKEYGTVLGASDALLVLESDEETSAVEMTETAARLLEILLNHVKDQRNRSYQVNYLAIIISVNLVFTVECV</sequence>
<keyword evidence="2" id="KW-1185">Reference proteome</keyword>
<proteinExistence type="predicted"/>
<dbReference type="AlphaFoldDB" id="A0AAV1XU07"/>